<comment type="caution">
    <text evidence="2">The sequence shown here is derived from an EMBL/GenBank/DDBJ whole genome shotgun (WGS) entry which is preliminary data.</text>
</comment>
<sequence>MPPVTPRTFPNIPTTSTAGISQLSQTISVAQRATIIPSQNRSKDFKTAFLPKRKIAPQPGYDLKKQRECFIEASHKNFDPSKTLLNNKGKEETNLLPPQGNKSEASPSSKFLSSQDKNNMEIISILAQAMSKDDLNDEELSIFQKCIDIFEKNEFHKIWQTGPP</sequence>
<dbReference type="Proteomes" id="UP001516400">
    <property type="component" value="Unassembled WGS sequence"/>
</dbReference>
<reference evidence="2 3" key="1">
    <citation type="journal article" date="2021" name="BMC Biol.">
        <title>Horizontally acquired antibacterial genes associated with adaptive radiation of ladybird beetles.</title>
        <authorList>
            <person name="Li H.S."/>
            <person name="Tang X.F."/>
            <person name="Huang Y.H."/>
            <person name="Xu Z.Y."/>
            <person name="Chen M.L."/>
            <person name="Du X.Y."/>
            <person name="Qiu B.Y."/>
            <person name="Chen P.T."/>
            <person name="Zhang W."/>
            <person name="Slipinski A."/>
            <person name="Escalona H.E."/>
            <person name="Waterhouse R.M."/>
            <person name="Zwick A."/>
            <person name="Pang H."/>
        </authorList>
    </citation>
    <scope>NUCLEOTIDE SEQUENCE [LARGE SCALE GENOMIC DNA]</scope>
    <source>
        <strain evidence="2">SYSU2018</strain>
    </source>
</reference>
<organism evidence="2 3">
    <name type="scientific">Cryptolaemus montrouzieri</name>
    <dbReference type="NCBI Taxonomy" id="559131"/>
    <lineage>
        <taxon>Eukaryota</taxon>
        <taxon>Metazoa</taxon>
        <taxon>Ecdysozoa</taxon>
        <taxon>Arthropoda</taxon>
        <taxon>Hexapoda</taxon>
        <taxon>Insecta</taxon>
        <taxon>Pterygota</taxon>
        <taxon>Neoptera</taxon>
        <taxon>Endopterygota</taxon>
        <taxon>Coleoptera</taxon>
        <taxon>Polyphaga</taxon>
        <taxon>Cucujiformia</taxon>
        <taxon>Coccinelloidea</taxon>
        <taxon>Coccinellidae</taxon>
        <taxon>Scymninae</taxon>
        <taxon>Scymnini</taxon>
        <taxon>Cryptolaemus</taxon>
    </lineage>
</organism>
<protein>
    <submittedName>
        <fullName evidence="2">Uncharacterized protein</fullName>
    </submittedName>
</protein>
<evidence type="ECO:0000313" key="3">
    <source>
        <dbReference type="Proteomes" id="UP001516400"/>
    </source>
</evidence>
<evidence type="ECO:0000313" key="2">
    <source>
        <dbReference type="EMBL" id="KAL3273455.1"/>
    </source>
</evidence>
<dbReference type="EMBL" id="JABFTP020000062">
    <property type="protein sequence ID" value="KAL3273455.1"/>
    <property type="molecule type" value="Genomic_DNA"/>
</dbReference>
<feature type="region of interest" description="Disordered" evidence="1">
    <location>
        <begin position="79"/>
        <end position="113"/>
    </location>
</feature>
<dbReference type="AlphaFoldDB" id="A0ABD2N4Y1"/>
<feature type="compositionally biased region" description="Polar residues" evidence="1">
    <location>
        <begin position="100"/>
        <end position="113"/>
    </location>
</feature>
<name>A0ABD2N4Y1_9CUCU</name>
<keyword evidence="3" id="KW-1185">Reference proteome</keyword>
<gene>
    <name evidence="2" type="ORF">HHI36_014899</name>
</gene>
<proteinExistence type="predicted"/>
<accession>A0ABD2N4Y1</accession>
<evidence type="ECO:0000256" key="1">
    <source>
        <dbReference type="SAM" id="MobiDB-lite"/>
    </source>
</evidence>